<dbReference type="GO" id="GO:0097546">
    <property type="term" value="C:ciliary base"/>
    <property type="evidence" value="ECO:0000318"/>
    <property type="project" value="GO_Central"/>
</dbReference>
<dbReference type="EnsemblPlants" id="Pp3c22_4000V3.2">
    <property type="protein sequence ID" value="Pp3c22_4000V3.2"/>
    <property type="gene ID" value="Pp3c22_4000"/>
</dbReference>
<feature type="coiled-coil region" evidence="4">
    <location>
        <begin position="44"/>
        <end position="124"/>
    </location>
</feature>
<dbReference type="PaxDb" id="3218-PP1S275_80V6.1"/>
<comment type="subcellular location">
    <subcellularLocation>
        <location evidence="1">Cell projection</location>
        <location evidence="1">Cilium</location>
    </subcellularLocation>
</comment>
<dbReference type="RefSeq" id="XP_024360540.1">
    <property type="nucleotide sequence ID" value="XM_024504772.2"/>
</dbReference>
<dbReference type="GO" id="GO:0005737">
    <property type="term" value="C:cytoplasm"/>
    <property type="evidence" value="ECO:0000318"/>
    <property type="project" value="GO_Central"/>
</dbReference>
<name>A0A2K1IM65_PHYPA</name>
<keyword evidence="2 4" id="KW-0175">Coiled coil</keyword>
<dbReference type="AlphaFoldDB" id="A0A2K1IM65"/>
<dbReference type="EMBL" id="ABEU02000022">
    <property type="protein sequence ID" value="PNR30372.1"/>
    <property type="molecule type" value="Genomic_DNA"/>
</dbReference>
<dbReference type="PANTHER" id="PTHR31978:SF1">
    <property type="entry name" value="INTRAFLAGELLAR TRANSPORT PROTEIN 20 HOMOLOG"/>
    <property type="match status" value="1"/>
</dbReference>
<dbReference type="KEGG" id="ppp:112274916"/>
<dbReference type="GO" id="GO:0030990">
    <property type="term" value="C:intraciliary transport particle"/>
    <property type="evidence" value="ECO:0000318"/>
    <property type="project" value="GO_Central"/>
</dbReference>
<evidence type="ECO:0008006" key="8">
    <source>
        <dbReference type="Google" id="ProtNLM"/>
    </source>
</evidence>
<dbReference type="GeneID" id="112274916"/>
<evidence type="ECO:0000256" key="1">
    <source>
        <dbReference type="ARBA" id="ARBA00004138"/>
    </source>
</evidence>
<dbReference type="GO" id="GO:0061512">
    <property type="term" value="P:protein localization to cilium"/>
    <property type="evidence" value="ECO:0000318"/>
    <property type="project" value="GO_Central"/>
</dbReference>
<dbReference type="PANTHER" id="PTHR31978">
    <property type="entry name" value="INTRAFLAGELLAR TRANSPORT PROTEIN 20 HOMOLOG"/>
    <property type="match status" value="1"/>
</dbReference>
<dbReference type="InterPro" id="IPR028172">
    <property type="entry name" value="FT20"/>
</dbReference>
<reference evidence="6" key="3">
    <citation type="submission" date="2020-12" db="UniProtKB">
        <authorList>
            <consortium name="EnsemblPlants"/>
        </authorList>
    </citation>
    <scope>IDENTIFICATION</scope>
</reference>
<keyword evidence="3" id="KW-0966">Cell projection</keyword>
<evidence type="ECO:0000313" key="5">
    <source>
        <dbReference type="EMBL" id="PNR30372.1"/>
    </source>
</evidence>
<dbReference type="GO" id="GO:0036064">
    <property type="term" value="C:ciliary basal body"/>
    <property type="evidence" value="ECO:0000318"/>
    <property type="project" value="GO_Central"/>
</dbReference>
<dbReference type="OrthoDB" id="10254896at2759"/>
<gene>
    <name evidence="6" type="primary">LOC112274916</name>
    <name evidence="5" type="ORF">PHYPA_026688</name>
</gene>
<sequence>MAGDEAGSSAVVVDDNGRLRVLDLETNSHSRLVAKSCDVFQCKLQDFQNLVKQLLDQANEKAQQIEDAKLSAVGMRNMVSAEIETRPEKLRDQARLIADKQEQLERLNAEYESLLTVKQEQEALIARLSGSSLQV</sequence>
<evidence type="ECO:0000256" key="4">
    <source>
        <dbReference type="SAM" id="Coils"/>
    </source>
</evidence>
<organism evidence="5">
    <name type="scientific">Physcomitrium patens</name>
    <name type="common">Spreading-leaved earth moss</name>
    <name type="synonym">Physcomitrella patens</name>
    <dbReference type="NCBI Taxonomy" id="3218"/>
    <lineage>
        <taxon>Eukaryota</taxon>
        <taxon>Viridiplantae</taxon>
        <taxon>Streptophyta</taxon>
        <taxon>Embryophyta</taxon>
        <taxon>Bryophyta</taxon>
        <taxon>Bryophytina</taxon>
        <taxon>Bryopsida</taxon>
        <taxon>Funariidae</taxon>
        <taxon>Funariales</taxon>
        <taxon>Funariaceae</taxon>
        <taxon>Physcomitrium</taxon>
    </lineage>
</organism>
<keyword evidence="7" id="KW-1185">Reference proteome</keyword>
<dbReference type="Pfam" id="PF14931">
    <property type="entry name" value="IFT20"/>
    <property type="match status" value="1"/>
</dbReference>
<evidence type="ECO:0000256" key="2">
    <source>
        <dbReference type="ARBA" id="ARBA00023054"/>
    </source>
</evidence>
<dbReference type="Proteomes" id="UP000006727">
    <property type="component" value="Chromosome 22"/>
</dbReference>
<evidence type="ECO:0000313" key="7">
    <source>
        <dbReference type="Proteomes" id="UP000006727"/>
    </source>
</evidence>
<dbReference type="EnsemblPlants" id="Pp3c22_4000V3.1">
    <property type="protein sequence ID" value="Pp3c22_4000V3.1"/>
    <property type="gene ID" value="Pp3c22_4000"/>
</dbReference>
<reference evidence="5 7" key="2">
    <citation type="journal article" date="2018" name="Plant J.">
        <title>The Physcomitrella patens chromosome-scale assembly reveals moss genome structure and evolution.</title>
        <authorList>
            <person name="Lang D."/>
            <person name="Ullrich K.K."/>
            <person name="Murat F."/>
            <person name="Fuchs J."/>
            <person name="Jenkins J."/>
            <person name="Haas F.B."/>
            <person name="Piednoel M."/>
            <person name="Gundlach H."/>
            <person name="Van Bel M."/>
            <person name="Meyberg R."/>
            <person name="Vives C."/>
            <person name="Morata J."/>
            <person name="Symeonidi A."/>
            <person name="Hiss M."/>
            <person name="Muchero W."/>
            <person name="Kamisugi Y."/>
            <person name="Saleh O."/>
            <person name="Blanc G."/>
            <person name="Decker E.L."/>
            <person name="van Gessel N."/>
            <person name="Grimwood J."/>
            <person name="Hayes R.D."/>
            <person name="Graham S.W."/>
            <person name="Gunter L.E."/>
            <person name="McDaniel S.F."/>
            <person name="Hoernstein S.N.W."/>
            <person name="Larsson A."/>
            <person name="Li F.W."/>
            <person name="Perroud P.F."/>
            <person name="Phillips J."/>
            <person name="Ranjan P."/>
            <person name="Rokshar D.S."/>
            <person name="Rothfels C.J."/>
            <person name="Schneider L."/>
            <person name="Shu S."/>
            <person name="Stevenson D.W."/>
            <person name="Thummler F."/>
            <person name="Tillich M."/>
            <person name="Villarreal Aguilar J.C."/>
            <person name="Widiez T."/>
            <person name="Wong G.K."/>
            <person name="Wymore A."/>
            <person name="Zhang Y."/>
            <person name="Zimmer A.D."/>
            <person name="Quatrano R.S."/>
            <person name="Mayer K.F.X."/>
            <person name="Goodstein D."/>
            <person name="Casacuberta J.M."/>
            <person name="Vandepoele K."/>
            <person name="Reski R."/>
            <person name="Cuming A.C."/>
            <person name="Tuskan G.A."/>
            <person name="Maumus F."/>
            <person name="Salse J."/>
            <person name="Schmutz J."/>
            <person name="Rensing S.A."/>
        </authorList>
    </citation>
    <scope>NUCLEOTIDE SEQUENCE [LARGE SCALE GENOMIC DNA]</scope>
    <source>
        <strain evidence="6 7">cv. Gransden 2004</strain>
    </source>
</reference>
<dbReference type="GO" id="GO:0097730">
    <property type="term" value="C:non-motile cilium"/>
    <property type="evidence" value="ECO:0000318"/>
    <property type="project" value="GO_Central"/>
</dbReference>
<accession>A0A2K1IM65</accession>
<reference evidence="5 7" key="1">
    <citation type="journal article" date="2008" name="Science">
        <title>The Physcomitrella genome reveals evolutionary insights into the conquest of land by plants.</title>
        <authorList>
            <person name="Rensing S."/>
            <person name="Lang D."/>
            <person name="Zimmer A."/>
            <person name="Terry A."/>
            <person name="Salamov A."/>
            <person name="Shapiro H."/>
            <person name="Nishiyama T."/>
            <person name="Perroud P.-F."/>
            <person name="Lindquist E."/>
            <person name="Kamisugi Y."/>
            <person name="Tanahashi T."/>
            <person name="Sakakibara K."/>
            <person name="Fujita T."/>
            <person name="Oishi K."/>
            <person name="Shin-I T."/>
            <person name="Kuroki Y."/>
            <person name="Toyoda A."/>
            <person name="Suzuki Y."/>
            <person name="Hashimoto A."/>
            <person name="Yamaguchi K."/>
            <person name="Sugano A."/>
            <person name="Kohara Y."/>
            <person name="Fujiyama A."/>
            <person name="Anterola A."/>
            <person name="Aoki S."/>
            <person name="Ashton N."/>
            <person name="Barbazuk W.B."/>
            <person name="Barker E."/>
            <person name="Bennetzen J."/>
            <person name="Bezanilla M."/>
            <person name="Blankenship R."/>
            <person name="Cho S.H."/>
            <person name="Dutcher S."/>
            <person name="Estelle M."/>
            <person name="Fawcett J.A."/>
            <person name="Gundlach H."/>
            <person name="Hanada K."/>
            <person name="Heyl A."/>
            <person name="Hicks K.A."/>
            <person name="Hugh J."/>
            <person name="Lohr M."/>
            <person name="Mayer K."/>
            <person name="Melkozernov A."/>
            <person name="Murata T."/>
            <person name="Nelson D."/>
            <person name="Pils B."/>
            <person name="Prigge M."/>
            <person name="Reiss B."/>
            <person name="Renner T."/>
            <person name="Rombauts S."/>
            <person name="Rushton P."/>
            <person name="Sanderfoot A."/>
            <person name="Schween G."/>
            <person name="Shiu S.-H."/>
            <person name="Stueber K."/>
            <person name="Theodoulou F.L."/>
            <person name="Tu H."/>
            <person name="Van de Peer Y."/>
            <person name="Verrier P.J."/>
            <person name="Waters E."/>
            <person name="Wood A."/>
            <person name="Yang L."/>
            <person name="Cove D."/>
            <person name="Cuming A."/>
            <person name="Hasebe M."/>
            <person name="Lucas S."/>
            <person name="Mishler D.B."/>
            <person name="Reski R."/>
            <person name="Grigoriev I."/>
            <person name="Quatrano R.S."/>
            <person name="Boore J.L."/>
        </authorList>
    </citation>
    <scope>NUCLEOTIDE SEQUENCE [LARGE SCALE GENOMIC DNA]</scope>
    <source>
        <strain evidence="6 7">cv. Gransden 2004</strain>
    </source>
</reference>
<dbReference type="GO" id="GO:0060271">
    <property type="term" value="P:cilium assembly"/>
    <property type="evidence" value="ECO:0000318"/>
    <property type="project" value="GO_Central"/>
</dbReference>
<dbReference type="Gramene" id="Pp3c22_4000V3.2">
    <property type="protein sequence ID" value="Pp3c22_4000V3.2"/>
    <property type="gene ID" value="Pp3c22_4000"/>
</dbReference>
<evidence type="ECO:0000313" key="6">
    <source>
        <dbReference type="EnsemblPlants" id="Pp3c22_4000V3.1"/>
    </source>
</evidence>
<dbReference type="Gramene" id="Pp3c22_4000V3.1">
    <property type="protein sequence ID" value="Pp3c22_4000V3.1"/>
    <property type="gene ID" value="Pp3c22_4000"/>
</dbReference>
<dbReference type="STRING" id="3218.A0A2K1IM65"/>
<proteinExistence type="predicted"/>
<protein>
    <recommendedName>
        <fullName evidence="8">Intraflagellar transport protein 20</fullName>
    </recommendedName>
</protein>
<evidence type="ECO:0000256" key="3">
    <source>
        <dbReference type="ARBA" id="ARBA00023273"/>
    </source>
</evidence>